<evidence type="ECO:0000313" key="2">
    <source>
        <dbReference type="EMBL" id="KAL0946826.1"/>
    </source>
</evidence>
<dbReference type="Pfam" id="PF20179">
    <property type="entry name" value="MSS51_C"/>
    <property type="match status" value="1"/>
</dbReference>
<dbReference type="Proteomes" id="UP001556367">
    <property type="component" value="Unassembled WGS sequence"/>
</dbReference>
<protein>
    <recommendedName>
        <fullName evidence="1">Mitochondrial splicing suppressor 51-like C-terminal domain-containing protein</fullName>
    </recommendedName>
</protein>
<name>A0ABR3IUC9_9AGAR</name>
<evidence type="ECO:0000313" key="3">
    <source>
        <dbReference type="Proteomes" id="UP001556367"/>
    </source>
</evidence>
<evidence type="ECO:0000259" key="1">
    <source>
        <dbReference type="Pfam" id="PF20179"/>
    </source>
</evidence>
<sequence>MELVHRASEKSLAARGVAWKYTAPKELGGSSFDVILEPVEWGTPVALSISQSQDRPDAVIACNAGLAAYRSWLQPVGFCQVLKIPFAVTDYVEQSLRTARTGIMRTAWMPSIQTIHHYGMDSGYDSPDVCHAQENPIAVNPFAKPGQKVVGSYRLPSMINGFSMAVFKET</sequence>
<comment type="caution">
    <text evidence="2">The sequence shown here is derived from an EMBL/GenBank/DDBJ whole genome shotgun (WGS) entry which is preliminary data.</text>
</comment>
<gene>
    <name evidence="2" type="ORF">HGRIS_012995</name>
</gene>
<organism evidence="2 3">
    <name type="scientific">Hohenbuehelia grisea</name>
    <dbReference type="NCBI Taxonomy" id="104357"/>
    <lineage>
        <taxon>Eukaryota</taxon>
        <taxon>Fungi</taxon>
        <taxon>Dikarya</taxon>
        <taxon>Basidiomycota</taxon>
        <taxon>Agaricomycotina</taxon>
        <taxon>Agaricomycetes</taxon>
        <taxon>Agaricomycetidae</taxon>
        <taxon>Agaricales</taxon>
        <taxon>Pleurotineae</taxon>
        <taxon>Pleurotaceae</taxon>
        <taxon>Hohenbuehelia</taxon>
    </lineage>
</organism>
<dbReference type="InterPro" id="IPR046824">
    <property type="entry name" value="Mss51-like_C"/>
</dbReference>
<keyword evidence="3" id="KW-1185">Reference proteome</keyword>
<proteinExistence type="predicted"/>
<reference evidence="3" key="1">
    <citation type="submission" date="2024-06" db="EMBL/GenBank/DDBJ databases">
        <title>Multi-omics analyses provide insights into the biosynthesis of the anticancer antibiotic pleurotin in Hohenbuehelia grisea.</title>
        <authorList>
            <person name="Weaver J.A."/>
            <person name="Alberti F."/>
        </authorList>
    </citation>
    <scope>NUCLEOTIDE SEQUENCE [LARGE SCALE GENOMIC DNA]</scope>
    <source>
        <strain evidence="3">T-177</strain>
    </source>
</reference>
<dbReference type="EMBL" id="JASNQZ010000015">
    <property type="protein sequence ID" value="KAL0946826.1"/>
    <property type="molecule type" value="Genomic_DNA"/>
</dbReference>
<feature type="domain" description="Mitochondrial splicing suppressor 51-like C-terminal" evidence="1">
    <location>
        <begin position="50"/>
        <end position="148"/>
    </location>
</feature>
<accession>A0ABR3IUC9</accession>